<evidence type="ECO:0000313" key="1">
    <source>
        <dbReference type="EMBL" id="OGL97313.1"/>
    </source>
</evidence>
<accession>A0A1F7W3C8</accession>
<evidence type="ECO:0000313" key="2">
    <source>
        <dbReference type="Proteomes" id="UP000177331"/>
    </source>
</evidence>
<reference evidence="1 2" key="1">
    <citation type="journal article" date="2016" name="Nat. Commun.">
        <title>Thousands of microbial genomes shed light on interconnected biogeochemical processes in an aquifer system.</title>
        <authorList>
            <person name="Anantharaman K."/>
            <person name="Brown C.T."/>
            <person name="Hug L.A."/>
            <person name="Sharon I."/>
            <person name="Castelle C.J."/>
            <person name="Probst A.J."/>
            <person name="Thomas B.C."/>
            <person name="Singh A."/>
            <person name="Wilkins M.J."/>
            <person name="Karaoz U."/>
            <person name="Brodie E.L."/>
            <person name="Williams K.H."/>
            <person name="Hubbard S.S."/>
            <person name="Banfield J.F."/>
        </authorList>
    </citation>
    <scope>NUCLEOTIDE SEQUENCE [LARGE SCALE GENOMIC DNA]</scope>
</reference>
<dbReference type="STRING" id="1802421.A2318_02455"/>
<gene>
    <name evidence="1" type="ORF">A2318_02455</name>
</gene>
<protein>
    <submittedName>
        <fullName evidence="1">Uncharacterized protein</fullName>
    </submittedName>
</protein>
<proteinExistence type="predicted"/>
<sequence>MCNHVKTGKWVQFNCFHPNAGHEWMKHKTERMEKCVQTHFEKGASLFIPPHVYTQIPCLTVLNLSFVSDEQYLKHVQLVKCCLCQTYFVQRIVHVKTRGAKHTSSEISVVVAKRLADEACQTLTEKNTLFRNSHWEKIHNAFRTGVASKFVASDEHKQYGVVQSQHNFFLDQVKDFFLEGSENASGS</sequence>
<comment type="caution">
    <text evidence="1">The sequence shown here is derived from an EMBL/GenBank/DDBJ whole genome shotgun (WGS) entry which is preliminary data.</text>
</comment>
<dbReference type="Proteomes" id="UP000177331">
    <property type="component" value="Unassembled WGS sequence"/>
</dbReference>
<name>A0A1F7W3C8_9BACT</name>
<organism evidence="1 2">
    <name type="scientific">Candidatus Uhrbacteria bacterium RIFOXYB2_FULL_45_11</name>
    <dbReference type="NCBI Taxonomy" id="1802421"/>
    <lineage>
        <taxon>Bacteria</taxon>
        <taxon>Candidatus Uhriibacteriota</taxon>
    </lineage>
</organism>
<dbReference type="AlphaFoldDB" id="A0A1F7W3C8"/>
<dbReference type="EMBL" id="MGFD01000053">
    <property type="protein sequence ID" value="OGL97313.1"/>
    <property type="molecule type" value="Genomic_DNA"/>
</dbReference>